<sequence>MASNLSEDNANADASSPSQSQNILKLKDDGNELYVAKDYVSAIAKYTEAIELDGSNALVWANRAACRLAVKEYEEALADAMKATDLDPTYSKAWARRAAAHEALRQYSESKVMWEKALEALPSGPDLSQTDKRLKTQYEANIKAMNVAIGREGKAATVTSAEFSQLAPGAVEVQKDSGNLPWEVARSMLEDLSTRNDPNSSEWTAGMEGLKELKTQFQENGQQVSVGKLGVIDMFTSAIMRDTRIFRISEEDFLIKFFDQLQLERKQWKAWPGNTDLEVIKREALERLEKEGRETVRLALNIAVRWVSFLPSCDGANILKRPSSSCVCSEWIMSGFLSTRIEPDFEVAIDHLQRALDVINWGREVWKDVPRKERGVIFTTTFKRGIWNMLLSATLQAHVSISTKNASEPKDDLEAKSKERELLENINKHASGILKDLEEDSLDPKEFDGPLDPGFRWSFFDNIRGNAFACTGYYHVQLAEANKADQDKFYLHMLTASKCYYKAAGGFSEDDYNHTWYLSCAFEYMVPIGPPTGLVLEVLEKIRVSEPKSKSLWFREPGMAREDQAKAYERLKVIEDRVKELIRDGKMKTDEKFDFGKVQEGLGRLASS</sequence>
<dbReference type="OrthoDB" id="2423701at2759"/>
<evidence type="ECO:0000313" key="6">
    <source>
        <dbReference type="Proteomes" id="UP000559256"/>
    </source>
</evidence>
<evidence type="ECO:0000256" key="4">
    <source>
        <dbReference type="SAM" id="MobiDB-lite"/>
    </source>
</evidence>
<keyword evidence="1" id="KW-0677">Repeat</keyword>
<dbReference type="InterPro" id="IPR047150">
    <property type="entry name" value="SGT"/>
</dbReference>
<dbReference type="PANTHER" id="PTHR45831">
    <property type="entry name" value="LD24721P"/>
    <property type="match status" value="1"/>
</dbReference>
<dbReference type="EMBL" id="JAACJM010000119">
    <property type="protein sequence ID" value="KAF5344741.1"/>
    <property type="molecule type" value="Genomic_DNA"/>
</dbReference>
<dbReference type="AlphaFoldDB" id="A0A8H5FPV5"/>
<accession>A0A8H5FPV5</accession>
<protein>
    <recommendedName>
        <fullName evidence="7">TPR-like protein</fullName>
    </recommendedName>
</protein>
<evidence type="ECO:0000256" key="3">
    <source>
        <dbReference type="PROSITE-ProRule" id="PRU00339"/>
    </source>
</evidence>
<dbReference type="GO" id="GO:0016020">
    <property type="term" value="C:membrane"/>
    <property type="evidence" value="ECO:0007669"/>
    <property type="project" value="TreeGrafter"/>
</dbReference>
<dbReference type="Gene3D" id="1.25.40.10">
    <property type="entry name" value="Tetratricopeptide repeat domain"/>
    <property type="match status" value="1"/>
</dbReference>
<dbReference type="GO" id="GO:0060090">
    <property type="term" value="F:molecular adaptor activity"/>
    <property type="evidence" value="ECO:0007669"/>
    <property type="project" value="TreeGrafter"/>
</dbReference>
<evidence type="ECO:0008006" key="7">
    <source>
        <dbReference type="Google" id="ProtNLM"/>
    </source>
</evidence>
<comment type="caution">
    <text evidence="5">The sequence shown here is derived from an EMBL/GenBank/DDBJ whole genome shotgun (WGS) entry which is preliminary data.</text>
</comment>
<reference evidence="5 6" key="1">
    <citation type="journal article" date="2020" name="ISME J.">
        <title>Uncovering the hidden diversity of litter-decomposition mechanisms in mushroom-forming fungi.</title>
        <authorList>
            <person name="Floudas D."/>
            <person name="Bentzer J."/>
            <person name="Ahren D."/>
            <person name="Johansson T."/>
            <person name="Persson P."/>
            <person name="Tunlid A."/>
        </authorList>
    </citation>
    <scope>NUCLEOTIDE SEQUENCE [LARGE SCALE GENOMIC DNA]</scope>
    <source>
        <strain evidence="5 6">CBS 291.85</strain>
    </source>
</reference>
<dbReference type="InterPro" id="IPR019734">
    <property type="entry name" value="TPR_rpt"/>
</dbReference>
<feature type="region of interest" description="Disordered" evidence="4">
    <location>
        <begin position="1"/>
        <end position="21"/>
    </location>
</feature>
<name>A0A8H5FPV5_9AGAR</name>
<dbReference type="Proteomes" id="UP000559256">
    <property type="component" value="Unassembled WGS sequence"/>
</dbReference>
<dbReference type="InterPro" id="IPR011990">
    <property type="entry name" value="TPR-like_helical_dom_sf"/>
</dbReference>
<dbReference type="PROSITE" id="PS50005">
    <property type="entry name" value="TPR"/>
    <property type="match status" value="1"/>
</dbReference>
<keyword evidence="2 3" id="KW-0802">TPR repeat</keyword>
<evidence type="ECO:0000256" key="2">
    <source>
        <dbReference type="ARBA" id="ARBA00022803"/>
    </source>
</evidence>
<dbReference type="GO" id="GO:0072380">
    <property type="term" value="C:TRC complex"/>
    <property type="evidence" value="ECO:0007669"/>
    <property type="project" value="TreeGrafter"/>
</dbReference>
<evidence type="ECO:0000256" key="1">
    <source>
        <dbReference type="ARBA" id="ARBA00022737"/>
    </source>
</evidence>
<dbReference type="SUPFAM" id="SSF48452">
    <property type="entry name" value="TPR-like"/>
    <property type="match status" value="1"/>
</dbReference>
<evidence type="ECO:0000313" key="5">
    <source>
        <dbReference type="EMBL" id="KAF5344741.1"/>
    </source>
</evidence>
<dbReference type="GO" id="GO:0006620">
    <property type="term" value="P:post-translational protein targeting to endoplasmic reticulum membrane"/>
    <property type="evidence" value="ECO:0007669"/>
    <property type="project" value="TreeGrafter"/>
</dbReference>
<dbReference type="PANTHER" id="PTHR45831:SF2">
    <property type="entry name" value="LD24721P"/>
    <property type="match status" value="1"/>
</dbReference>
<organism evidence="5 6">
    <name type="scientific">Tetrapyrgos nigripes</name>
    <dbReference type="NCBI Taxonomy" id="182062"/>
    <lineage>
        <taxon>Eukaryota</taxon>
        <taxon>Fungi</taxon>
        <taxon>Dikarya</taxon>
        <taxon>Basidiomycota</taxon>
        <taxon>Agaricomycotina</taxon>
        <taxon>Agaricomycetes</taxon>
        <taxon>Agaricomycetidae</taxon>
        <taxon>Agaricales</taxon>
        <taxon>Marasmiineae</taxon>
        <taxon>Marasmiaceae</taxon>
        <taxon>Tetrapyrgos</taxon>
    </lineage>
</organism>
<gene>
    <name evidence="5" type="ORF">D9758_015296</name>
</gene>
<dbReference type="SMART" id="SM00028">
    <property type="entry name" value="TPR"/>
    <property type="match status" value="3"/>
</dbReference>
<proteinExistence type="predicted"/>
<keyword evidence="6" id="KW-1185">Reference proteome</keyword>
<feature type="repeat" description="TPR" evidence="3">
    <location>
        <begin position="57"/>
        <end position="90"/>
    </location>
</feature>